<reference evidence="1 2" key="1">
    <citation type="submission" date="2024-01" db="EMBL/GenBank/DDBJ databases">
        <title>The genomes of 5 underutilized Papilionoideae crops provide insights into root nodulation and disease resistanc.</title>
        <authorList>
            <person name="Jiang F."/>
        </authorList>
    </citation>
    <scope>NUCLEOTIDE SEQUENCE [LARGE SCALE GENOMIC DNA]</scope>
    <source>
        <strain evidence="1">LVBAO_FW01</strain>
        <tissue evidence="1">Leaves</tissue>
    </source>
</reference>
<protein>
    <submittedName>
        <fullName evidence="1">Uncharacterized protein</fullName>
    </submittedName>
</protein>
<comment type="caution">
    <text evidence="1">The sequence shown here is derived from an EMBL/GenBank/DDBJ whole genome shotgun (WGS) entry which is preliminary data.</text>
</comment>
<evidence type="ECO:0000313" key="1">
    <source>
        <dbReference type="EMBL" id="KAK7316422.1"/>
    </source>
</evidence>
<keyword evidence="2" id="KW-1185">Reference proteome</keyword>
<sequence>MNPTFGAKMLRHLKSSSYNLNLYEPQLSSQFTSTRVGYRSSFHILQPLQSFKITLIPVIIIQIKSLFIPGMGRSGALKCEHPSLSCLNKITYIYINY</sequence>
<proteinExistence type="predicted"/>
<dbReference type="Proteomes" id="UP001367508">
    <property type="component" value="Unassembled WGS sequence"/>
</dbReference>
<organism evidence="1 2">
    <name type="scientific">Canavalia gladiata</name>
    <name type="common">Sword bean</name>
    <name type="synonym">Dolichos gladiatus</name>
    <dbReference type="NCBI Taxonomy" id="3824"/>
    <lineage>
        <taxon>Eukaryota</taxon>
        <taxon>Viridiplantae</taxon>
        <taxon>Streptophyta</taxon>
        <taxon>Embryophyta</taxon>
        <taxon>Tracheophyta</taxon>
        <taxon>Spermatophyta</taxon>
        <taxon>Magnoliopsida</taxon>
        <taxon>eudicotyledons</taxon>
        <taxon>Gunneridae</taxon>
        <taxon>Pentapetalae</taxon>
        <taxon>rosids</taxon>
        <taxon>fabids</taxon>
        <taxon>Fabales</taxon>
        <taxon>Fabaceae</taxon>
        <taxon>Papilionoideae</taxon>
        <taxon>50 kb inversion clade</taxon>
        <taxon>NPAAA clade</taxon>
        <taxon>indigoferoid/millettioid clade</taxon>
        <taxon>Phaseoleae</taxon>
        <taxon>Canavalia</taxon>
    </lineage>
</organism>
<evidence type="ECO:0000313" key="2">
    <source>
        <dbReference type="Proteomes" id="UP001367508"/>
    </source>
</evidence>
<dbReference type="EMBL" id="JAYMYQ010000008">
    <property type="protein sequence ID" value="KAK7316422.1"/>
    <property type="molecule type" value="Genomic_DNA"/>
</dbReference>
<name>A0AAN9KFC6_CANGL</name>
<dbReference type="AlphaFoldDB" id="A0AAN9KFC6"/>
<gene>
    <name evidence="1" type="ORF">VNO77_35444</name>
</gene>
<accession>A0AAN9KFC6</accession>